<dbReference type="InterPro" id="IPR011990">
    <property type="entry name" value="TPR-like_helical_dom_sf"/>
</dbReference>
<comment type="caution">
    <text evidence="7">The sequence shown here is derived from an EMBL/GenBank/DDBJ whole genome shotgun (WGS) entry which is preliminary data.</text>
</comment>
<accession>S7WE09</accession>
<gene>
    <name evidence="7" type="ORF">SLOPH_2236</name>
</gene>
<keyword evidence="8" id="KW-1185">Reference proteome</keyword>
<dbReference type="AlphaFoldDB" id="S7WE09"/>
<evidence type="ECO:0000256" key="4">
    <source>
        <dbReference type="ARBA" id="ARBA00022737"/>
    </source>
</evidence>
<dbReference type="GO" id="GO:0000974">
    <property type="term" value="C:Prp19 complex"/>
    <property type="evidence" value="ECO:0007669"/>
    <property type="project" value="TreeGrafter"/>
</dbReference>
<dbReference type="InterPro" id="IPR003107">
    <property type="entry name" value="HAT"/>
</dbReference>
<dbReference type="Gene3D" id="1.25.40.10">
    <property type="entry name" value="Tetratricopeptide repeat domain"/>
    <property type="match status" value="2"/>
</dbReference>
<dbReference type="InterPro" id="IPR045075">
    <property type="entry name" value="Syf1-like"/>
</dbReference>
<keyword evidence="6" id="KW-0539">Nucleus</keyword>
<evidence type="ECO:0000313" key="8">
    <source>
        <dbReference type="Proteomes" id="UP000014978"/>
    </source>
</evidence>
<evidence type="ECO:0000256" key="1">
    <source>
        <dbReference type="ARBA" id="ARBA00004123"/>
    </source>
</evidence>
<dbReference type="Proteomes" id="UP000014978">
    <property type="component" value="Unassembled WGS sequence"/>
</dbReference>
<evidence type="ECO:0000256" key="5">
    <source>
        <dbReference type="ARBA" id="ARBA00023187"/>
    </source>
</evidence>
<keyword evidence="3" id="KW-0507">mRNA processing</keyword>
<dbReference type="VEuPathDB" id="MicrosporidiaDB:SLOPH_2236"/>
<dbReference type="SMART" id="SM00386">
    <property type="entry name" value="HAT"/>
    <property type="match status" value="4"/>
</dbReference>
<dbReference type="STRING" id="1358809.S7WE09"/>
<dbReference type="GO" id="GO:0000245">
    <property type="term" value="P:spliceosomal complex assembly"/>
    <property type="evidence" value="ECO:0007669"/>
    <property type="project" value="TreeGrafter"/>
</dbReference>
<keyword evidence="5" id="KW-0508">mRNA splicing</keyword>
<sequence length="574" mass="69178">MKEKDNEDIIKAHNIIKEAKEYKQSLNIPKNKYVVLDLIEEKRKNFEQRIKQNKNKIKNYIDYAIFEEKCGKMENIKNIFERGIDDNYESIYLWEKYIEYMMKMVDDKDSKEKKKIKYSEKEQNTSIQDKDCKIKNLKFENDNKNIQENNNSVKIHNKFIEDNKSIEINIKFIEDNKSIEIDSKIKNNSKIEEIRIIYNRMLELHPLENRLWIKYIEFCNKYNIDINDILSLWINYSKSLDAINFMVKYCKKKKMYKRIIKLYKKYLNILDMKNLIEYKNILLHRNEDDDKLTIRIEELKYVNEEYYMCYIKYKSKYNNNNMNNIIDDGIKKFPLSVKVREYRDICSEVMLYIFVTKESGLSFKTIFNAYIKIIEYGRSVEEKKYIFKAGFLHFRKNKNENVGNLICNDSLGLKNNLNDEDLDNIVKNLKYEDFISDIDSFLEYFIYFIKFVDENAGDVKSYGKILLDIAGKAMHSKTFIEYSKIIYKNYGLKECRLVLGRGIGVCKSKNILKYYFLHEFDLGNFDFCRSIADKYLERFSDCKYGWDMLKMVEIKVGNVARVKFIDENRKKFTR</sequence>
<dbReference type="EMBL" id="ATCN01000041">
    <property type="protein sequence ID" value="EPR80012.1"/>
    <property type="molecule type" value="Genomic_DNA"/>
</dbReference>
<dbReference type="InParanoid" id="S7WE09"/>
<proteinExistence type="inferred from homology"/>
<dbReference type="GO" id="GO:0071011">
    <property type="term" value="C:precatalytic spliceosome"/>
    <property type="evidence" value="ECO:0007669"/>
    <property type="project" value="TreeGrafter"/>
</dbReference>
<dbReference type="OrthoDB" id="541719at2759"/>
<dbReference type="GO" id="GO:0071007">
    <property type="term" value="C:U2-type catalytic step 2 spliceosome"/>
    <property type="evidence" value="ECO:0007669"/>
    <property type="project" value="TreeGrafter"/>
</dbReference>
<dbReference type="GO" id="GO:0071014">
    <property type="term" value="C:post-mRNA release spliceosomal complex"/>
    <property type="evidence" value="ECO:0007669"/>
    <property type="project" value="TreeGrafter"/>
</dbReference>
<dbReference type="PANTHER" id="PTHR11246">
    <property type="entry name" value="PRE-MRNA SPLICING FACTOR"/>
    <property type="match status" value="1"/>
</dbReference>
<keyword evidence="4" id="KW-0677">Repeat</keyword>
<dbReference type="OMA" id="TCELYER"/>
<dbReference type="PANTHER" id="PTHR11246:SF3">
    <property type="entry name" value="CROOKED NECK-LIKE PROTEIN 1"/>
    <property type="match status" value="1"/>
</dbReference>
<evidence type="ECO:0000256" key="2">
    <source>
        <dbReference type="ARBA" id="ARBA00008644"/>
    </source>
</evidence>
<evidence type="ECO:0000313" key="7">
    <source>
        <dbReference type="EMBL" id="EPR80012.1"/>
    </source>
</evidence>
<comment type="subcellular location">
    <subcellularLocation>
        <location evidence="1">Nucleus</location>
    </subcellularLocation>
</comment>
<evidence type="ECO:0000256" key="6">
    <source>
        <dbReference type="ARBA" id="ARBA00023242"/>
    </source>
</evidence>
<dbReference type="SUPFAM" id="SSF48452">
    <property type="entry name" value="TPR-like"/>
    <property type="match status" value="2"/>
</dbReference>
<evidence type="ECO:0000256" key="3">
    <source>
        <dbReference type="ARBA" id="ARBA00022664"/>
    </source>
</evidence>
<comment type="similarity">
    <text evidence="2">Belongs to the crooked-neck family.</text>
</comment>
<name>S7WE09_SPRLO</name>
<reference evidence="8" key="1">
    <citation type="journal article" date="2013" name="PLoS Genet.">
        <title>The genome of Spraguea lophii and the basis of host-microsporidian interactions.</title>
        <authorList>
            <person name="Campbell S.E."/>
            <person name="Williams T.A."/>
            <person name="Yousuf A."/>
            <person name="Soanes D.M."/>
            <person name="Paszkiewicz K.H."/>
            <person name="Williams B.A.P."/>
        </authorList>
    </citation>
    <scope>NUCLEOTIDE SEQUENCE [LARGE SCALE GENOMIC DNA]</scope>
    <source>
        <strain evidence="8">42_110</strain>
    </source>
</reference>
<protein>
    <submittedName>
        <fullName evidence="7">Crooked neck-like protein 1</fullName>
    </submittedName>
</protein>
<dbReference type="HOGENOM" id="CLU_475003_0_0_1"/>
<organism evidence="7 8">
    <name type="scientific">Spraguea lophii (strain 42_110)</name>
    <name type="common">Microsporidian parasite</name>
    <dbReference type="NCBI Taxonomy" id="1358809"/>
    <lineage>
        <taxon>Eukaryota</taxon>
        <taxon>Fungi</taxon>
        <taxon>Fungi incertae sedis</taxon>
        <taxon>Microsporidia</taxon>
        <taxon>Spragueidae</taxon>
        <taxon>Spraguea</taxon>
    </lineage>
</organism>